<feature type="compositionally biased region" description="Basic and acidic residues" evidence="2">
    <location>
        <begin position="88"/>
        <end position="105"/>
    </location>
</feature>
<sequence length="293" mass="32261">MTQPDNRENLSQREAIEALQQAIDRLNTLVSQLNTGSLESLPSREAIDNLLTSTREVASVLVPIPERTEEEDEFAGIEDILTPAFPAEEPKKPEREKPSFREKRGTSRGSRLPRTAILGGVLATVLAAGAVALFAFGIVKFPQNPPEIAANPPETVREDVPEVIETPPELKAPDVAIPVPIREPEPKLTPEQGLVAAIQEEITELTNRYPEGLISTVEVDFLAGRLTVFVGDSWYDLKPARQDKFADSIFQRARDLDFTRLEVKDNSGVLVARSPVIGDRVIIVERTRGVQSS</sequence>
<keyword evidence="3" id="KW-0472">Membrane</keyword>
<proteinExistence type="predicted"/>
<reference evidence="4 5" key="1">
    <citation type="submission" date="2024-01" db="EMBL/GenBank/DDBJ databases">
        <title>Genomic insights into the taxonomy and metabolism of the cyanobacterium Pannus brasiliensis CCIBt3594.</title>
        <authorList>
            <person name="Machado M."/>
            <person name="Botero N.B."/>
            <person name="Andreote A.P.D."/>
            <person name="Feitosa A.M.T."/>
            <person name="Popin R."/>
            <person name="Sivonen K."/>
            <person name="Fiore M.F."/>
        </authorList>
    </citation>
    <scope>NUCLEOTIDE SEQUENCE [LARGE SCALE GENOMIC DNA]</scope>
    <source>
        <strain evidence="4 5">CCIBt3594</strain>
    </source>
</reference>
<feature type="transmembrane region" description="Helical" evidence="3">
    <location>
        <begin position="116"/>
        <end position="139"/>
    </location>
</feature>
<name>A0AAW9QUA4_9CHRO</name>
<dbReference type="Proteomes" id="UP001328733">
    <property type="component" value="Unassembled WGS sequence"/>
</dbReference>
<evidence type="ECO:0000313" key="4">
    <source>
        <dbReference type="EMBL" id="MEG3437892.1"/>
    </source>
</evidence>
<organism evidence="4 5">
    <name type="scientific">Pannus brasiliensis CCIBt3594</name>
    <dbReference type="NCBI Taxonomy" id="1427578"/>
    <lineage>
        <taxon>Bacteria</taxon>
        <taxon>Bacillati</taxon>
        <taxon>Cyanobacteriota</taxon>
        <taxon>Cyanophyceae</taxon>
        <taxon>Oscillatoriophycideae</taxon>
        <taxon>Chroococcales</taxon>
        <taxon>Microcystaceae</taxon>
        <taxon>Pannus</taxon>
    </lineage>
</organism>
<evidence type="ECO:0000256" key="1">
    <source>
        <dbReference type="SAM" id="Coils"/>
    </source>
</evidence>
<keyword evidence="5" id="KW-1185">Reference proteome</keyword>
<protein>
    <submittedName>
        <fullName evidence="4">Uncharacterized protein</fullName>
    </submittedName>
</protein>
<accession>A0AAW9QUA4</accession>
<comment type="caution">
    <text evidence="4">The sequence shown here is derived from an EMBL/GenBank/DDBJ whole genome shotgun (WGS) entry which is preliminary data.</text>
</comment>
<evidence type="ECO:0000256" key="2">
    <source>
        <dbReference type="SAM" id="MobiDB-lite"/>
    </source>
</evidence>
<feature type="coiled-coil region" evidence="1">
    <location>
        <begin position="9"/>
        <end position="36"/>
    </location>
</feature>
<dbReference type="RefSeq" id="WP_332865374.1">
    <property type="nucleotide sequence ID" value="NZ_JBAFSM010000021.1"/>
</dbReference>
<feature type="region of interest" description="Disordered" evidence="2">
    <location>
        <begin position="84"/>
        <end position="111"/>
    </location>
</feature>
<dbReference type="EMBL" id="JBAFSM010000021">
    <property type="protein sequence ID" value="MEG3437892.1"/>
    <property type="molecule type" value="Genomic_DNA"/>
</dbReference>
<evidence type="ECO:0000313" key="5">
    <source>
        <dbReference type="Proteomes" id="UP001328733"/>
    </source>
</evidence>
<evidence type="ECO:0000256" key="3">
    <source>
        <dbReference type="SAM" id="Phobius"/>
    </source>
</evidence>
<keyword evidence="3" id="KW-0812">Transmembrane</keyword>
<gene>
    <name evidence="4" type="ORF">V0288_12260</name>
</gene>
<keyword evidence="1" id="KW-0175">Coiled coil</keyword>
<keyword evidence="3" id="KW-1133">Transmembrane helix</keyword>
<dbReference type="AlphaFoldDB" id="A0AAW9QUA4"/>